<keyword evidence="7" id="KW-0472">Membrane</keyword>
<dbReference type="AlphaFoldDB" id="A0A553PDK1"/>
<evidence type="ECO:0000256" key="7">
    <source>
        <dbReference type="ARBA" id="ARBA00023136"/>
    </source>
</evidence>
<dbReference type="GO" id="GO:0032543">
    <property type="term" value="P:mitochondrial translation"/>
    <property type="evidence" value="ECO:0007669"/>
    <property type="project" value="TreeGrafter"/>
</dbReference>
<dbReference type="EMBL" id="VCGU01000005">
    <property type="protein sequence ID" value="TRY75763.1"/>
    <property type="molecule type" value="Genomic_DNA"/>
</dbReference>
<dbReference type="PANTHER" id="PTHR45782:SF4">
    <property type="entry name" value="MITOCHONDRIAL RIBOSOME-ASSOCIATED GTPASE 1"/>
    <property type="match status" value="1"/>
</dbReference>
<dbReference type="GO" id="GO:0005525">
    <property type="term" value="F:GTP binding"/>
    <property type="evidence" value="ECO:0007669"/>
    <property type="project" value="UniProtKB-KW"/>
</dbReference>
<accession>A0A553PDK1</accession>
<evidence type="ECO:0000256" key="6">
    <source>
        <dbReference type="ARBA" id="ARBA00023134"/>
    </source>
</evidence>
<dbReference type="InterPro" id="IPR030378">
    <property type="entry name" value="G_CP_dom"/>
</dbReference>
<dbReference type="InterPro" id="IPR006073">
    <property type="entry name" value="GTP-bd"/>
</dbReference>
<dbReference type="STRING" id="6832.A0A553PDK1"/>
<evidence type="ECO:0000256" key="2">
    <source>
        <dbReference type="ARBA" id="ARBA00022741"/>
    </source>
</evidence>
<reference evidence="10 11" key="1">
    <citation type="journal article" date="2018" name="Nat. Ecol. Evol.">
        <title>Genomic signatures of mitonuclear coevolution across populations of Tigriopus californicus.</title>
        <authorList>
            <person name="Barreto F.S."/>
            <person name="Watson E.T."/>
            <person name="Lima T.G."/>
            <person name="Willett C.S."/>
            <person name="Edmands S."/>
            <person name="Li W."/>
            <person name="Burton R.S."/>
        </authorList>
    </citation>
    <scope>NUCLEOTIDE SEQUENCE [LARGE SCALE GENOMIC DNA]</scope>
    <source>
        <strain evidence="10 11">San Diego</strain>
    </source>
</reference>
<evidence type="ECO:0000256" key="5">
    <source>
        <dbReference type="ARBA" id="ARBA00023128"/>
    </source>
</evidence>
<evidence type="ECO:0000259" key="9">
    <source>
        <dbReference type="PROSITE" id="PS51721"/>
    </source>
</evidence>
<comment type="subcellular location">
    <subcellularLocation>
        <location evidence="1">Mitochondrion inner membrane</location>
        <topology evidence="1">Peripheral membrane protein</topology>
        <orientation evidence="1">Matrix side</orientation>
    </subcellularLocation>
</comment>
<keyword evidence="11" id="KW-1185">Reference proteome</keyword>
<dbReference type="InterPro" id="IPR027417">
    <property type="entry name" value="P-loop_NTPase"/>
</dbReference>
<dbReference type="PANTHER" id="PTHR45782">
    <property type="entry name" value="MITOCHONDRIAL RIBOSOME-ASSOCIATED GTPASE 1"/>
    <property type="match status" value="1"/>
</dbReference>
<evidence type="ECO:0000256" key="4">
    <source>
        <dbReference type="ARBA" id="ARBA00022946"/>
    </source>
</evidence>
<dbReference type="CDD" id="cd01856">
    <property type="entry name" value="YlqF"/>
    <property type="match status" value="1"/>
</dbReference>
<protein>
    <recommendedName>
        <fullName evidence="9">CP-type G domain-containing protein</fullName>
    </recommendedName>
</protein>
<dbReference type="GO" id="GO:0003924">
    <property type="term" value="F:GTPase activity"/>
    <property type="evidence" value="ECO:0007669"/>
    <property type="project" value="TreeGrafter"/>
</dbReference>
<keyword evidence="3" id="KW-0999">Mitochondrion inner membrane</keyword>
<evidence type="ECO:0000256" key="3">
    <source>
        <dbReference type="ARBA" id="ARBA00022792"/>
    </source>
</evidence>
<name>A0A553PDK1_TIGCA</name>
<dbReference type="GO" id="GO:0005743">
    <property type="term" value="C:mitochondrial inner membrane"/>
    <property type="evidence" value="ECO:0007669"/>
    <property type="project" value="UniProtKB-SubCell"/>
</dbReference>
<keyword evidence="4" id="KW-0809">Transit peptide</keyword>
<dbReference type="Proteomes" id="UP000318571">
    <property type="component" value="Chromosome 2"/>
</dbReference>
<comment type="function">
    <text evidence="8">Plays a role in the regulation of the mitochondrial ribosome assembly and of translational activity. Displays mitochondrial GTPase activity.</text>
</comment>
<evidence type="ECO:0000256" key="8">
    <source>
        <dbReference type="ARBA" id="ARBA00045284"/>
    </source>
</evidence>
<dbReference type="Pfam" id="PF01926">
    <property type="entry name" value="MMR_HSR1"/>
    <property type="match status" value="1"/>
</dbReference>
<organism evidence="10 11">
    <name type="scientific">Tigriopus californicus</name>
    <name type="common">Marine copepod</name>
    <dbReference type="NCBI Taxonomy" id="6832"/>
    <lineage>
        <taxon>Eukaryota</taxon>
        <taxon>Metazoa</taxon>
        <taxon>Ecdysozoa</taxon>
        <taxon>Arthropoda</taxon>
        <taxon>Crustacea</taxon>
        <taxon>Multicrustacea</taxon>
        <taxon>Hexanauplia</taxon>
        <taxon>Copepoda</taxon>
        <taxon>Harpacticoida</taxon>
        <taxon>Harpacticidae</taxon>
        <taxon>Tigriopus</taxon>
    </lineage>
</organism>
<dbReference type="PROSITE" id="PS51721">
    <property type="entry name" value="G_CP"/>
    <property type="match status" value="1"/>
</dbReference>
<dbReference type="OMA" id="GVLWPKF"/>
<dbReference type="SUPFAM" id="SSF52540">
    <property type="entry name" value="P-loop containing nucleoside triphosphate hydrolases"/>
    <property type="match status" value="1"/>
</dbReference>
<sequence>MGDIQAHVSSVYRRQRLLCIEMSSRAKQWADLAQTFKKTYQFPQGANHNWFPGHMARGLRQMQYEIRKMDVIVEVHDARIPFTGRNENFRRTLTGRLPHMLVLNKSDLVPGQDFDEITEELKARHPHLNDVVYTNCRQAGNCPGVKSIIPKCADYIRNSDRYHRSEKPDANVLVIGIPNVGKSSIINALRQLNLKLKGKATAVGNTPGLTQAVLTKIRVFNDPLIYLVDTPGISSPNVTDMHMGMKLAVCATLKDHQVGPIFIVDYLLWYMNRHQLFGYVKEMKLNSPMENTKHLLYDVAIREGMVLNQKDLTTGQLKPFPQLEEAATLFLRRFREGRFGKFSLDLDHYGQIQKPLNINDLNL</sequence>
<dbReference type="Gene3D" id="1.10.1580.10">
    <property type="match status" value="1"/>
</dbReference>
<comment type="caution">
    <text evidence="10">The sequence shown here is derived from an EMBL/GenBank/DDBJ whole genome shotgun (WGS) entry which is preliminary data.</text>
</comment>
<evidence type="ECO:0000256" key="1">
    <source>
        <dbReference type="ARBA" id="ARBA00004443"/>
    </source>
</evidence>
<keyword evidence="6" id="KW-0342">GTP-binding</keyword>
<evidence type="ECO:0000313" key="10">
    <source>
        <dbReference type="EMBL" id="TRY75763.1"/>
    </source>
</evidence>
<dbReference type="InterPro" id="IPR023179">
    <property type="entry name" value="GTP-bd_ortho_bundle_sf"/>
</dbReference>
<dbReference type="FunFam" id="1.10.1580.10:FF:000004">
    <property type="entry name" value="Mitochondrial GTPase 1"/>
    <property type="match status" value="1"/>
</dbReference>
<feature type="domain" description="CP-type G" evidence="9">
    <location>
        <begin position="56"/>
        <end position="236"/>
    </location>
</feature>
<keyword evidence="2" id="KW-0547">Nucleotide-binding</keyword>
<dbReference type="FunFam" id="3.40.50.300:FF:000876">
    <property type="entry name" value="Mitochondrial GTPase 1"/>
    <property type="match status" value="1"/>
</dbReference>
<gene>
    <name evidence="10" type="ORF">TCAL_12591</name>
</gene>
<keyword evidence="5" id="KW-0496">Mitochondrion</keyword>
<dbReference type="OrthoDB" id="269151at2759"/>
<dbReference type="Gene3D" id="3.40.50.300">
    <property type="entry name" value="P-loop containing nucleotide triphosphate hydrolases"/>
    <property type="match status" value="1"/>
</dbReference>
<evidence type="ECO:0000313" key="11">
    <source>
        <dbReference type="Proteomes" id="UP000318571"/>
    </source>
</evidence>
<proteinExistence type="predicted"/>